<feature type="compositionally biased region" description="Acidic residues" evidence="1">
    <location>
        <begin position="324"/>
        <end position="335"/>
    </location>
</feature>
<sequence length="345" mass="35933">MNKIKNANTVAGKEKGGNSREEIVLEIINLVPPIQQPRSGPKFLDNYVHQNGSMLQKLWNESIGRLLYRRAISEIGKDPGEQAKDKGKIPEEVLMPSDEVVSRKPRSRHLLQESVSGGTTTNSPLGVSTNKSPDRSSATPCNTTSDDLGEKKHGVRVHIDGLPGEDLMEKSKEGCELTICKGVSGTETGGTAGTGEVTTPVSGTKTGGTAGTGEVTTPVSTKATGKIPAKSSRIVYEEDPVVMVTEPVTGTGSEITFRTAEVTTLGSGTETEGTETGGTETEGTETGGTETGGTETGGTAGTGEVTTPAPLKRSTIEWVTDAEGTTDAEWIDETEPTVSGGGNSI</sequence>
<feature type="region of interest" description="Disordered" evidence="1">
    <location>
        <begin position="191"/>
        <end position="224"/>
    </location>
</feature>
<gene>
    <name evidence="2" type="ORF">CDAR_280771</name>
</gene>
<keyword evidence="3" id="KW-1185">Reference proteome</keyword>
<protein>
    <submittedName>
        <fullName evidence="2">Uncharacterized protein</fullName>
    </submittedName>
</protein>
<organism evidence="2 3">
    <name type="scientific">Caerostris darwini</name>
    <dbReference type="NCBI Taxonomy" id="1538125"/>
    <lineage>
        <taxon>Eukaryota</taxon>
        <taxon>Metazoa</taxon>
        <taxon>Ecdysozoa</taxon>
        <taxon>Arthropoda</taxon>
        <taxon>Chelicerata</taxon>
        <taxon>Arachnida</taxon>
        <taxon>Araneae</taxon>
        <taxon>Araneomorphae</taxon>
        <taxon>Entelegynae</taxon>
        <taxon>Araneoidea</taxon>
        <taxon>Araneidae</taxon>
        <taxon>Caerostris</taxon>
    </lineage>
</organism>
<evidence type="ECO:0000313" key="2">
    <source>
        <dbReference type="EMBL" id="GIX70512.1"/>
    </source>
</evidence>
<evidence type="ECO:0000256" key="1">
    <source>
        <dbReference type="SAM" id="MobiDB-lite"/>
    </source>
</evidence>
<accession>A0AAV4MFT8</accession>
<feature type="compositionally biased region" description="Polar residues" evidence="1">
    <location>
        <begin position="113"/>
        <end position="146"/>
    </location>
</feature>
<feature type="compositionally biased region" description="Gly residues" evidence="1">
    <location>
        <begin position="285"/>
        <end position="301"/>
    </location>
</feature>
<feature type="region of interest" description="Disordered" evidence="1">
    <location>
        <begin position="99"/>
        <end position="154"/>
    </location>
</feature>
<proteinExistence type="predicted"/>
<dbReference type="AlphaFoldDB" id="A0AAV4MFT8"/>
<feature type="region of interest" description="Disordered" evidence="1">
    <location>
        <begin position="265"/>
        <end position="345"/>
    </location>
</feature>
<comment type="caution">
    <text evidence="2">The sequence shown here is derived from an EMBL/GenBank/DDBJ whole genome shotgun (WGS) entry which is preliminary data.</text>
</comment>
<reference evidence="2 3" key="1">
    <citation type="submission" date="2021-06" db="EMBL/GenBank/DDBJ databases">
        <title>Caerostris darwini draft genome.</title>
        <authorList>
            <person name="Kono N."/>
            <person name="Arakawa K."/>
        </authorList>
    </citation>
    <scope>NUCLEOTIDE SEQUENCE [LARGE SCALE GENOMIC DNA]</scope>
</reference>
<dbReference type="EMBL" id="BPLQ01000371">
    <property type="protein sequence ID" value="GIX70512.1"/>
    <property type="molecule type" value="Genomic_DNA"/>
</dbReference>
<name>A0AAV4MFT8_9ARAC</name>
<evidence type="ECO:0000313" key="3">
    <source>
        <dbReference type="Proteomes" id="UP001054837"/>
    </source>
</evidence>
<dbReference type="Proteomes" id="UP001054837">
    <property type="component" value="Unassembled WGS sequence"/>
</dbReference>